<dbReference type="OrthoDB" id="922297at2"/>
<dbReference type="GO" id="GO:0004803">
    <property type="term" value="F:transposase activity"/>
    <property type="evidence" value="ECO:0007669"/>
    <property type="project" value="InterPro"/>
</dbReference>
<dbReference type="Pfam" id="PF01526">
    <property type="entry name" value="DDE_Tnp_Tn3"/>
    <property type="match status" value="1"/>
</dbReference>
<evidence type="ECO:0000259" key="1">
    <source>
        <dbReference type="Pfam" id="PF01526"/>
    </source>
</evidence>
<protein>
    <recommendedName>
        <fullName evidence="1">Tn3 transposase DDE domain-containing protein</fullName>
    </recommendedName>
</protein>
<dbReference type="AlphaFoldDB" id="A0A259TUR2"/>
<keyword evidence="3" id="KW-1185">Reference proteome</keyword>
<comment type="caution">
    <text evidence="2">The sequence shown here is derived from an EMBL/GenBank/DDBJ whole genome shotgun (WGS) entry which is preliminary data.</text>
</comment>
<organism evidence="2 3">
    <name type="scientific">Rubricoccus marinus</name>
    <dbReference type="NCBI Taxonomy" id="716817"/>
    <lineage>
        <taxon>Bacteria</taxon>
        <taxon>Pseudomonadati</taxon>
        <taxon>Rhodothermota</taxon>
        <taxon>Rhodothermia</taxon>
        <taxon>Rhodothermales</taxon>
        <taxon>Rubricoccaceae</taxon>
        <taxon>Rubricoccus</taxon>
    </lineage>
</organism>
<feature type="domain" description="Tn3 transposase DDE" evidence="1">
    <location>
        <begin position="1"/>
        <end position="259"/>
    </location>
</feature>
<dbReference type="Proteomes" id="UP000216446">
    <property type="component" value="Unassembled WGS sequence"/>
</dbReference>
<reference evidence="2 3" key="1">
    <citation type="submission" date="2016-11" db="EMBL/GenBank/DDBJ databases">
        <title>Study of marine rhodopsin-containing bacteria.</title>
        <authorList>
            <person name="Yoshizawa S."/>
            <person name="Kumagai Y."/>
            <person name="Kogure K."/>
        </authorList>
    </citation>
    <scope>NUCLEOTIDE SEQUENCE [LARGE SCALE GENOMIC DNA]</scope>
    <source>
        <strain evidence="2 3">SG-29</strain>
    </source>
</reference>
<dbReference type="GO" id="GO:0006313">
    <property type="term" value="P:DNA transposition"/>
    <property type="evidence" value="ECO:0007669"/>
    <property type="project" value="InterPro"/>
</dbReference>
<sequence length="284" mass="31891">MAYHHVSDTYIALFSHFVACGVWEAVYILDGLLRNDSVLQPDTVHADTHGQSEPVFGLAHLLGIRLMPRMRTWDDVAFYRPDAEASYRHLDALFTRTVDWKLIERHWADLMQVALSVQAGAVLPSMLLRRLGTQARKNALYRAFRELGRVVRTLFLLDYVTDLPLRRSIRAATTKVEAYNGFTEWIRFGGESIPTGDPVEREKRVKYTDLVASAIMLQNVADMSDALTGLVAEGWAVTPGQVARLSPYGTSRVKRFGEYVLDMDGAPPPLVPRPLGLTEEPPPL</sequence>
<evidence type="ECO:0000313" key="2">
    <source>
        <dbReference type="EMBL" id="OZC01471.1"/>
    </source>
</evidence>
<gene>
    <name evidence="2" type="ORF">BSZ36_17495</name>
</gene>
<name>A0A259TUR2_9BACT</name>
<evidence type="ECO:0000313" key="3">
    <source>
        <dbReference type="Proteomes" id="UP000216446"/>
    </source>
</evidence>
<accession>A0A259TUR2</accession>
<proteinExistence type="predicted"/>
<dbReference type="InterPro" id="IPR002513">
    <property type="entry name" value="Tn3_Tnp_DDE_dom"/>
</dbReference>
<dbReference type="InParanoid" id="A0A259TUR2"/>
<dbReference type="EMBL" id="MQWB01000010">
    <property type="protein sequence ID" value="OZC01471.1"/>
    <property type="molecule type" value="Genomic_DNA"/>
</dbReference>